<organism evidence="1 2">
    <name type="scientific">Fodinibius halophilus</name>
    <dbReference type="NCBI Taxonomy" id="1736908"/>
    <lineage>
        <taxon>Bacteria</taxon>
        <taxon>Pseudomonadati</taxon>
        <taxon>Balneolota</taxon>
        <taxon>Balneolia</taxon>
        <taxon>Balneolales</taxon>
        <taxon>Balneolaceae</taxon>
        <taxon>Fodinibius</taxon>
    </lineage>
</organism>
<protein>
    <submittedName>
        <fullName evidence="1">Uncharacterized protein</fullName>
    </submittedName>
</protein>
<gene>
    <name evidence="1" type="ORF">G3569_15810</name>
</gene>
<dbReference type="EMBL" id="JAALLS010000025">
    <property type="protein sequence ID" value="NGP89824.1"/>
    <property type="molecule type" value="Genomic_DNA"/>
</dbReference>
<dbReference type="RefSeq" id="WP_165270968.1">
    <property type="nucleotide sequence ID" value="NZ_JAALLS010000025.1"/>
</dbReference>
<dbReference type="AlphaFoldDB" id="A0A6M1TGA2"/>
<keyword evidence="2" id="KW-1185">Reference proteome</keyword>
<evidence type="ECO:0000313" key="1">
    <source>
        <dbReference type="EMBL" id="NGP89824.1"/>
    </source>
</evidence>
<sequence length="135" mass="15425">MTYSNSRSVPFEIPNVTHGIHLAKGIMKAKKEGIELEYEIQDVLFGITHTDVQTVFLSYDKIQEVRFKKGWFSAKVIIEANSMKDVKSIPQAEQASVTLKIKRKHREEAEQVISQARLQLSENKLSQLDDGNTDY</sequence>
<comment type="caution">
    <text evidence="1">The sequence shown here is derived from an EMBL/GenBank/DDBJ whole genome shotgun (WGS) entry which is preliminary data.</text>
</comment>
<name>A0A6M1TGA2_9BACT</name>
<dbReference type="Proteomes" id="UP000479132">
    <property type="component" value="Unassembled WGS sequence"/>
</dbReference>
<proteinExistence type="predicted"/>
<evidence type="ECO:0000313" key="2">
    <source>
        <dbReference type="Proteomes" id="UP000479132"/>
    </source>
</evidence>
<accession>A0A6M1TGA2</accession>
<reference evidence="1 2" key="1">
    <citation type="submission" date="2020-02" db="EMBL/GenBank/DDBJ databases">
        <title>Aliifodinibius halophilus 2W32, complete genome.</title>
        <authorList>
            <person name="Li Y."/>
            <person name="Wu S."/>
        </authorList>
    </citation>
    <scope>NUCLEOTIDE SEQUENCE [LARGE SCALE GENOMIC DNA]</scope>
    <source>
        <strain evidence="1 2">2W32</strain>
    </source>
</reference>